<dbReference type="Pfam" id="PF14559">
    <property type="entry name" value="TPR_19"/>
    <property type="match status" value="1"/>
</dbReference>
<feature type="repeat" description="TPR" evidence="3">
    <location>
        <begin position="210"/>
        <end position="243"/>
    </location>
</feature>
<dbReference type="InterPro" id="IPR019734">
    <property type="entry name" value="TPR_rpt"/>
</dbReference>
<dbReference type="PROSITE" id="PS50005">
    <property type="entry name" value="TPR"/>
    <property type="match status" value="4"/>
</dbReference>
<feature type="signal peptide" evidence="4">
    <location>
        <begin position="1"/>
        <end position="24"/>
    </location>
</feature>
<dbReference type="InterPro" id="IPR011990">
    <property type="entry name" value="TPR-like_helical_dom_sf"/>
</dbReference>
<evidence type="ECO:0000256" key="2">
    <source>
        <dbReference type="ARBA" id="ARBA00022803"/>
    </source>
</evidence>
<dbReference type="AlphaFoldDB" id="A0A7Y9PGX5"/>
<organism evidence="5 6">
    <name type="scientific">Granulicella arctica</name>
    <dbReference type="NCBI Taxonomy" id="940613"/>
    <lineage>
        <taxon>Bacteria</taxon>
        <taxon>Pseudomonadati</taxon>
        <taxon>Acidobacteriota</taxon>
        <taxon>Terriglobia</taxon>
        <taxon>Terriglobales</taxon>
        <taxon>Acidobacteriaceae</taxon>
        <taxon>Granulicella</taxon>
    </lineage>
</organism>
<name>A0A7Y9PGX5_9BACT</name>
<keyword evidence="1" id="KW-0677">Repeat</keyword>
<feature type="chain" id="PRO_5030947951" evidence="4">
    <location>
        <begin position="25"/>
        <end position="470"/>
    </location>
</feature>
<comment type="caution">
    <text evidence="5">The sequence shown here is derived from an EMBL/GenBank/DDBJ whole genome shotgun (WGS) entry which is preliminary data.</text>
</comment>
<evidence type="ECO:0000256" key="3">
    <source>
        <dbReference type="PROSITE-ProRule" id="PRU00339"/>
    </source>
</evidence>
<sequence length="470" mass="50721">MLSQPTLTVLLAATLLAATGLAQATKQTSPAKSPVAMSPADAVTLSKALTAYDEGNASAAQPDLERLAGKYPSNFPANEALGILYMDAGNFAHALPYLENAAASHKTDAAAQANLGATYLQTGNATAAVHALKRSAALDPKNARTLSSLGRALYLDKQSTEAANAFAKAAALDPANTNDAYNWAVALYDTHKDAQAVTVLQRIPDVPHNEAAQSLWGDLEERQGHFKEAAQHLQEAAHLNPSEVNTYAVAIELLRHWSWEPATEITQFGVRQFPQSRRLQLANGIAYFGSGKYVEAAATFGALLALDPENENYGSLLGRSCDAAGGATAPQCDSLVAFAEKHPNNAQIDVSAAVSLLHQPSAEQHLDQAQHLLERAIQNDPKMPEAFYQLGVLQQQRLLWQASADNLEKAIQLRPSFAEAHYRLSRAYSHTGRPELARKEIALQQQYSQQEKDESNAKLKEVTIFLMASH</sequence>
<dbReference type="EMBL" id="JACCCW010000001">
    <property type="protein sequence ID" value="NYF78966.1"/>
    <property type="molecule type" value="Genomic_DNA"/>
</dbReference>
<protein>
    <submittedName>
        <fullName evidence="5">Tetratricopeptide (TPR) repeat protein</fullName>
    </submittedName>
</protein>
<dbReference type="InterPro" id="IPR052346">
    <property type="entry name" value="O-mannosyl-transferase_TMTC"/>
</dbReference>
<feature type="repeat" description="TPR" evidence="3">
    <location>
        <begin position="109"/>
        <end position="142"/>
    </location>
</feature>
<evidence type="ECO:0000256" key="1">
    <source>
        <dbReference type="ARBA" id="ARBA00022737"/>
    </source>
</evidence>
<proteinExistence type="predicted"/>
<dbReference type="Pfam" id="PF13432">
    <property type="entry name" value="TPR_16"/>
    <property type="match status" value="1"/>
</dbReference>
<evidence type="ECO:0000313" key="5">
    <source>
        <dbReference type="EMBL" id="NYF78966.1"/>
    </source>
</evidence>
<dbReference type="SMART" id="SM00028">
    <property type="entry name" value="TPR"/>
    <property type="match status" value="6"/>
</dbReference>
<dbReference type="PANTHER" id="PTHR44227:SF3">
    <property type="entry name" value="PROTEIN O-MANNOSYL-TRANSFERASE TMTC4"/>
    <property type="match status" value="1"/>
</dbReference>
<keyword evidence="4" id="KW-0732">Signal</keyword>
<dbReference type="Gene3D" id="1.25.40.10">
    <property type="entry name" value="Tetratricopeptide repeat domain"/>
    <property type="match status" value="3"/>
</dbReference>
<keyword evidence="6" id="KW-1185">Reference proteome</keyword>
<dbReference type="Proteomes" id="UP000589520">
    <property type="component" value="Unassembled WGS sequence"/>
</dbReference>
<feature type="repeat" description="TPR" evidence="3">
    <location>
        <begin position="143"/>
        <end position="176"/>
    </location>
</feature>
<feature type="repeat" description="TPR" evidence="3">
    <location>
        <begin position="277"/>
        <end position="310"/>
    </location>
</feature>
<evidence type="ECO:0000313" key="6">
    <source>
        <dbReference type="Proteomes" id="UP000589520"/>
    </source>
</evidence>
<dbReference type="RefSeq" id="WP_179488814.1">
    <property type="nucleotide sequence ID" value="NZ_JACCCW010000001.1"/>
</dbReference>
<evidence type="ECO:0000256" key="4">
    <source>
        <dbReference type="SAM" id="SignalP"/>
    </source>
</evidence>
<gene>
    <name evidence="5" type="ORF">HDF17_001253</name>
</gene>
<reference evidence="5 6" key="1">
    <citation type="submission" date="2020-07" db="EMBL/GenBank/DDBJ databases">
        <title>Genomic Encyclopedia of Type Strains, Phase IV (KMG-V): Genome sequencing to study the core and pangenomes of soil and plant-associated prokaryotes.</title>
        <authorList>
            <person name="Whitman W."/>
        </authorList>
    </citation>
    <scope>NUCLEOTIDE SEQUENCE [LARGE SCALE GENOMIC DNA]</scope>
    <source>
        <strain evidence="5 6">X4EP2</strain>
    </source>
</reference>
<accession>A0A7Y9PGX5</accession>
<dbReference type="SUPFAM" id="SSF48452">
    <property type="entry name" value="TPR-like"/>
    <property type="match status" value="2"/>
</dbReference>
<dbReference type="PANTHER" id="PTHR44227">
    <property type="match status" value="1"/>
</dbReference>
<keyword evidence="2 3" id="KW-0802">TPR repeat</keyword>